<sequence>MTLKMKPSKIPGFQFSGISSFTRKFLLNKLAVIIMVYSMAFLSLALYSYQIYQKNAAIRSEIRSANREKEDIAGKLSVAQTNYETLKNEDQYLRNNTLEEEINNIQETYKNAVAVYEKLLDLKSGEEYTADLDGSIANIFSLLSQKNYASASAEIISLSSNIKKKTDEINASYKIPESITASNSPPVSGYQRQKVTTDTGSFMVDLISADVGSTKVIVDTASDSDCGNDCPVLSLADYVKRNNAYAGINGTYFCPSTYPSCAGKTNSFDLLVMNHKKTYFNSGNNVYSNNPAVIFGDGYVRFVSSASEWGRDTSPNGVLSNYPLMLLNSDLRFSGDGDEKKASRGGRSFVANKGNTVYIGVVFSATVADSAKVMKVLGFENAINLDNGGSTALWYGGYKAGPGRNIPNAILFVKK</sequence>
<dbReference type="Proteomes" id="UP000034366">
    <property type="component" value="Unassembled WGS sequence"/>
</dbReference>
<evidence type="ECO:0000313" key="5">
    <source>
        <dbReference type="Proteomes" id="UP000034366"/>
    </source>
</evidence>
<evidence type="ECO:0000256" key="2">
    <source>
        <dbReference type="SAM" id="Phobius"/>
    </source>
</evidence>
<organism evidence="4 5">
    <name type="scientific">Candidatus Woesebacteria bacterium GW2011_GWD1_38_10</name>
    <dbReference type="NCBI Taxonomy" id="1618592"/>
    <lineage>
        <taxon>Bacteria</taxon>
        <taxon>Candidatus Woeseibacteriota</taxon>
    </lineage>
</organism>
<name>A0A0G0I2M1_9BACT</name>
<keyword evidence="2" id="KW-0812">Transmembrane</keyword>
<feature type="transmembrane region" description="Helical" evidence="2">
    <location>
        <begin position="30"/>
        <end position="49"/>
    </location>
</feature>
<feature type="domain" description="Phosphodiester glycosidase" evidence="3">
    <location>
        <begin position="242"/>
        <end position="412"/>
    </location>
</feature>
<gene>
    <name evidence="4" type="ORF">US67_C0023G0010</name>
</gene>
<comment type="caution">
    <text evidence="4">The sequence shown here is derived from an EMBL/GenBank/DDBJ whole genome shotgun (WGS) entry which is preliminary data.</text>
</comment>
<dbReference type="AlphaFoldDB" id="A0A0G0I2M1"/>
<proteinExistence type="predicted"/>
<dbReference type="EMBL" id="LBTW01000023">
    <property type="protein sequence ID" value="KKQ48812.1"/>
    <property type="molecule type" value="Genomic_DNA"/>
</dbReference>
<evidence type="ECO:0000313" key="4">
    <source>
        <dbReference type="EMBL" id="KKQ48812.1"/>
    </source>
</evidence>
<reference evidence="4 5" key="1">
    <citation type="journal article" date="2015" name="Nature">
        <title>rRNA introns, odd ribosomes, and small enigmatic genomes across a large radiation of phyla.</title>
        <authorList>
            <person name="Brown C.T."/>
            <person name="Hug L.A."/>
            <person name="Thomas B.C."/>
            <person name="Sharon I."/>
            <person name="Castelle C.J."/>
            <person name="Singh A."/>
            <person name="Wilkins M.J."/>
            <person name="Williams K.H."/>
            <person name="Banfield J.F."/>
        </authorList>
    </citation>
    <scope>NUCLEOTIDE SEQUENCE [LARGE SCALE GENOMIC DNA]</scope>
</reference>
<keyword evidence="1" id="KW-0175">Coiled coil</keyword>
<dbReference type="InterPro" id="IPR018711">
    <property type="entry name" value="NAGPA"/>
</dbReference>
<keyword evidence="2" id="KW-1133">Transmembrane helix</keyword>
<feature type="coiled-coil region" evidence="1">
    <location>
        <begin position="69"/>
        <end position="115"/>
    </location>
</feature>
<accession>A0A0G0I2M1</accession>
<protein>
    <recommendedName>
        <fullName evidence="3">Phosphodiester glycosidase domain-containing protein</fullName>
    </recommendedName>
</protein>
<keyword evidence="2" id="KW-0472">Membrane</keyword>
<dbReference type="Pfam" id="PF09992">
    <property type="entry name" value="NAGPA"/>
    <property type="match status" value="1"/>
</dbReference>
<evidence type="ECO:0000256" key="1">
    <source>
        <dbReference type="SAM" id="Coils"/>
    </source>
</evidence>
<evidence type="ECO:0000259" key="3">
    <source>
        <dbReference type="Pfam" id="PF09992"/>
    </source>
</evidence>